<evidence type="ECO:0000313" key="2">
    <source>
        <dbReference type="RefSeq" id="XP_036354975.1"/>
    </source>
</evidence>
<organism evidence="1 2">
    <name type="scientific">Octopus sinensis</name>
    <name type="common">East Asian common octopus</name>
    <dbReference type="NCBI Taxonomy" id="2607531"/>
    <lineage>
        <taxon>Eukaryota</taxon>
        <taxon>Metazoa</taxon>
        <taxon>Spiralia</taxon>
        <taxon>Lophotrochozoa</taxon>
        <taxon>Mollusca</taxon>
        <taxon>Cephalopoda</taxon>
        <taxon>Coleoidea</taxon>
        <taxon>Octopodiformes</taxon>
        <taxon>Octopoda</taxon>
        <taxon>Incirrata</taxon>
        <taxon>Octopodidae</taxon>
        <taxon>Octopus</taxon>
    </lineage>
</organism>
<name>A0A7E6EJ29_9MOLL</name>
<dbReference type="AlphaFoldDB" id="A0A7E6EJ29"/>
<gene>
    <name evidence="2" type="primary">LOC118761296</name>
</gene>
<accession>A0A7E6EJ29</accession>
<dbReference type="KEGG" id="osn:118761296"/>
<dbReference type="RefSeq" id="XP_036354975.1">
    <property type="nucleotide sequence ID" value="XM_036499082.1"/>
</dbReference>
<evidence type="ECO:0000313" key="1">
    <source>
        <dbReference type="Proteomes" id="UP000515154"/>
    </source>
</evidence>
<keyword evidence="1" id="KW-1185">Reference proteome</keyword>
<dbReference type="Proteomes" id="UP000515154">
    <property type="component" value="Unplaced"/>
</dbReference>
<protein>
    <submittedName>
        <fullName evidence="2">Microtubule-actin cross-linking factor 1-like</fullName>
    </submittedName>
</protein>
<dbReference type="Gene3D" id="1.20.58.60">
    <property type="match status" value="1"/>
</dbReference>
<sequence>MEKGVEYARKVIKVAEQVLRVRPSCEDKNQLLSAIDKHEVRGDSSLQTFLECLAEDEKRIDRLKETIDTIMSRVHPNAVRFVRYDYTISCASWEQVVQPPHSQIVKKAQLRTEHLNGLFLRAKQDALHADQTLQWLTDARHFLADKMRYPLPEDITMLTQLMQDHQVQSFSISGIRAQSEGQIRPTIHSTIIPPVEGPQHHLRPILTNSPTLHRPFEHVDFARWRTNYLSWIKANKLRITDFFRKNQQEGRITRERFVTGLVKCISKQQDYIADID</sequence>
<reference evidence="2" key="1">
    <citation type="submission" date="2025-08" db="UniProtKB">
        <authorList>
            <consortium name="RefSeq"/>
        </authorList>
    </citation>
    <scope>IDENTIFICATION</scope>
</reference>
<proteinExistence type="predicted"/>